<dbReference type="EMBL" id="VNHM01000019">
    <property type="protein sequence ID" value="TYO93338.1"/>
    <property type="molecule type" value="Genomic_DNA"/>
</dbReference>
<keyword evidence="3" id="KW-1185">Reference proteome</keyword>
<evidence type="ECO:0000313" key="2">
    <source>
        <dbReference type="EMBL" id="TYO93338.1"/>
    </source>
</evidence>
<comment type="caution">
    <text evidence="2">The sequence shown here is derived from an EMBL/GenBank/DDBJ whole genome shotgun (WGS) entry which is preliminary data.</text>
</comment>
<dbReference type="AlphaFoldDB" id="A0A5S4ZNX2"/>
<accession>A0A5S4ZNX2</accession>
<dbReference type="RefSeq" id="WP_166512607.1">
    <property type="nucleotide sequence ID" value="NZ_VNHM01000019.1"/>
</dbReference>
<gene>
    <name evidence="2" type="ORF">LX24_02664</name>
</gene>
<organism evidence="2 3">
    <name type="scientific">Desulfallas thermosapovorans DSM 6562</name>
    <dbReference type="NCBI Taxonomy" id="1121431"/>
    <lineage>
        <taxon>Bacteria</taxon>
        <taxon>Bacillati</taxon>
        <taxon>Bacillota</taxon>
        <taxon>Clostridia</taxon>
        <taxon>Eubacteriales</taxon>
        <taxon>Desulfallaceae</taxon>
        <taxon>Desulfallas</taxon>
    </lineage>
</organism>
<feature type="transmembrane region" description="Helical" evidence="1">
    <location>
        <begin position="59"/>
        <end position="78"/>
    </location>
</feature>
<keyword evidence="1" id="KW-1133">Transmembrane helix</keyword>
<keyword evidence="1" id="KW-0812">Transmembrane</keyword>
<feature type="transmembrane region" description="Helical" evidence="1">
    <location>
        <begin position="12"/>
        <end position="36"/>
    </location>
</feature>
<sequence length="167" mass="18647">MPKIGLTGKAWLKGFHIFFACMWIGSAAAMLLLGFVRNHISNGNELWAVNMSVKLIDDFIIIPAAIGCLITGILFSWLTNWGFFKYKWIILKYIINISAILFGTFYLGPWVNGMEAISRVEGLAALQNATYLQFAAMNRYLGSLQAFVLVLAAFISVFKPWGKRAGK</sequence>
<dbReference type="Pfam" id="PF10027">
    <property type="entry name" value="DUF2269"/>
    <property type="match status" value="1"/>
</dbReference>
<reference evidence="2 3" key="1">
    <citation type="submission" date="2019-07" db="EMBL/GenBank/DDBJ databases">
        <title>Genomic Encyclopedia of Type Strains, Phase I: the one thousand microbial genomes (KMG-I) project.</title>
        <authorList>
            <person name="Kyrpides N."/>
        </authorList>
    </citation>
    <scope>NUCLEOTIDE SEQUENCE [LARGE SCALE GENOMIC DNA]</scope>
    <source>
        <strain evidence="2 3">DSM 6562</strain>
    </source>
</reference>
<proteinExistence type="predicted"/>
<feature type="transmembrane region" description="Helical" evidence="1">
    <location>
        <begin position="90"/>
        <end position="108"/>
    </location>
</feature>
<dbReference type="InterPro" id="IPR018729">
    <property type="entry name" value="DUF2269_transmembrane"/>
</dbReference>
<feature type="transmembrane region" description="Helical" evidence="1">
    <location>
        <begin position="140"/>
        <end position="158"/>
    </location>
</feature>
<dbReference type="Proteomes" id="UP000323166">
    <property type="component" value="Unassembled WGS sequence"/>
</dbReference>
<protein>
    <submittedName>
        <fullName evidence="2">Putative integral membrane protein DUF2269</fullName>
    </submittedName>
</protein>
<name>A0A5S4ZNX2_9FIRM</name>
<evidence type="ECO:0000256" key="1">
    <source>
        <dbReference type="SAM" id="Phobius"/>
    </source>
</evidence>
<evidence type="ECO:0000313" key="3">
    <source>
        <dbReference type="Proteomes" id="UP000323166"/>
    </source>
</evidence>
<keyword evidence="1" id="KW-0472">Membrane</keyword>